<feature type="domain" description="DUF8040" evidence="9">
    <location>
        <begin position="5"/>
        <end position="59"/>
    </location>
</feature>
<evidence type="ECO:0000259" key="9">
    <source>
        <dbReference type="Pfam" id="PF26138"/>
    </source>
</evidence>
<organism evidence="10 11">
    <name type="scientific">Lactuca sativa</name>
    <name type="common">Garden lettuce</name>
    <dbReference type="NCBI Taxonomy" id="4236"/>
    <lineage>
        <taxon>Eukaryota</taxon>
        <taxon>Viridiplantae</taxon>
        <taxon>Streptophyta</taxon>
        <taxon>Embryophyta</taxon>
        <taxon>Tracheophyta</taxon>
        <taxon>Spermatophyta</taxon>
        <taxon>Magnoliopsida</taxon>
        <taxon>eudicotyledons</taxon>
        <taxon>Gunneridae</taxon>
        <taxon>Pentapetalae</taxon>
        <taxon>asterids</taxon>
        <taxon>campanulids</taxon>
        <taxon>Asterales</taxon>
        <taxon>Asteraceae</taxon>
        <taxon>Cichorioideae</taxon>
        <taxon>Cichorieae</taxon>
        <taxon>Lactucinae</taxon>
        <taxon>Lactuca</taxon>
    </lineage>
</organism>
<evidence type="ECO:0000256" key="1">
    <source>
        <dbReference type="ARBA" id="ARBA00001968"/>
    </source>
</evidence>
<dbReference type="PANTHER" id="PTHR22930:SF293">
    <property type="entry name" value="PROTEIN ALP1-LIKE"/>
    <property type="match status" value="1"/>
</dbReference>
<dbReference type="Proteomes" id="UP000235145">
    <property type="component" value="Unassembled WGS sequence"/>
</dbReference>
<name>A0A9R1VCP9_LACSA</name>
<evidence type="ECO:0000313" key="10">
    <source>
        <dbReference type="EMBL" id="KAJ0202301.1"/>
    </source>
</evidence>
<evidence type="ECO:0000256" key="6">
    <source>
        <dbReference type="ARBA" id="ARBA00022801"/>
    </source>
</evidence>
<evidence type="ECO:0000259" key="8">
    <source>
        <dbReference type="Pfam" id="PF13359"/>
    </source>
</evidence>
<protein>
    <recommendedName>
        <fullName evidence="12">DDE Tnp4 domain-containing protein</fullName>
    </recommendedName>
</protein>
<dbReference type="GO" id="GO:0005634">
    <property type="term" value="C:nucleus"/>
    <property type="evidence" value="ECO:0007669"/>
    <property type="project" value="UniProtKB-SubCell"/>
</dbReference>
<evidence type="ECO:0008006" key="12">
    <source>
        <dbReference type="Google" id="ProtNLM"/>
    </source>
</evidence>
<dbReference type="InterPro" id="IPR045249">
    <property type="entry name" value="HARBI1-like"/>
</dbReference>
<dbReference type="GO" id="GO:0046872">
    <property type="term" value="F:metal ion binding"/>
    <property type="evidence" value="ECO:0007669"/>
    <property type="project" value="UniProtKB-KW"/>
</dbReference>
<keyword evidence="4" id="KW-0540">Nuclease</keyword>
<comment type="subcellular location">
    <subcellularLocation>
        <location evidence="2">Nucleus</location>
    </subcellularLocation>
</comment>
<dbReference type="AlphaFoldDB" id="A0A9R1VCP9"/>
<evidence type="ECO:0000256" key="3">
    <source>
        <dbReference type="ARBA" id="ARBA00006958"/>
    </source>
</evidence>
<keyword evidence="11" id="KW-1185">Reference proteome</keyword>
<dbReference type="EMBL" id="NBSK02000006">
    <property type="protein sequence ID" value="KAJ0202301.1"/>
    <property type="molecule type" value="Genomic_DNA"/>
</dbReference>
<dbReference type="GO" id="GO:0016787">
    <property type="term" value="F:hydrolase activity"/>
    <property type="evidence" value="ECO:0007669"/>
    <property type="project" value="UniProtKB-KW"/>
</dbReference>
<sequence>MIETLGGPKPSRNMEIDERVAIFLHILAHNVKNRVIICRFRRSGETISRNFIRVCNAVIRLHSHLLKKPKPVPDNSTDQRWNWFKNCLGALDGTYIKCLVPVEDQPRYRTRKNDIATNVLGVCSQDMQFIYVLTGWEGSDADGRVLRDGLLRPHGFKVPRPGYYLVDAGYTNGEGFLAPYRRQRYHLNEWRHGYQPTTPKEFFNMKHSPARNVIERCFGLLKGRWKILKDNSYYPIETKNKIIMACCLLHNFIRQEMRVDPLDKCDQDEGLEDLGNEDVDTINSIETSNEWTT</sequence>
<dbReference type="InterPro" id="IPR058353">
    <property type="entry name" value="DUF8040"/>
</dbReference>
<keyword evidence="5" id="KW-0479">Metal-binding</keyword>
<comment type="cofactor">
    <cofactor evidence="1">
        <name>a divalent metal cation</name>
        <dbReference type="ChEBI" id="CHEBI:60240"/>
    </cofactor>
</comment>
<keyword evidence="7" id="KW-0539">Nucleus</keyword>
<evidence type="ECO:0000256" key="7">
    <source>
        <dbReference type="ARBA" id="ARBA00023242"/>
    </source>
</evidence>
<proteinExistence type="inferred from homology"/>
<evidence type="ECO:0000256" key="5">
    <source>
        <dbReference type="ARBA" id="ARBA00022723"/>
    </source>
</evidence>
<comment type="similarity">
    <text evidence="3">Belongs to the HARBI1 family.</text>
</comment>
<reference evidence="10 11" key="1">
    <citation type="journal article" date="2017" name="Nat. Commun.">
        <title>Genome assembly with in vitro proximity ligation data and whole-genome triplication in lettuce.</title>
        <authorList>
            <person name="Reyes-Chin-Wo S."/>
            <person name="Wang Z."/>
            <person name="Yang X."/>
            <person name="Kozik A."/>
            <person name="Arikit S."/>
            <person name="Song C."/>
            <person name="Xia L."/>
            <person name="Froenicke L."/>
            <person name="Lavelle D.O."/>
            <person name="Truco M.J."/>
            <person name="Xia R."/>
            <person name="Zhu S."/>
            <person name="Xu C."/>
            <person name="Xu H."/>
            <person name="Xu X."/>
            <person name="Cox K."/>
            <person name="Korf I."/>
            <person name="Meyers B.C."/>
            <person name="Michelmore R.W."/>
        </authorList>
    </citation>
    <scope>NUCLEOTIDE SEQUENCE [LARGE SCALE GENOMIC DNA]</scope>
    <source>
        <strain evidence="11">cv. Salinas</strain>
        <tissue evidence="10">Seedlings</tissue>
    </source>
</reference>
<evidence type="ECO:0000256" key="4">
    <source>
        <dbReference type="ARBA" id="ARBA00022722"/>
    </source>
</evidence>
<evidence type="ECO:0000313" key="11">
    <source>
        <dbReference type="Proteomes" id="UP000235145"/>
    </source>
</evidence>
<accession>A0A9R1VCP9</accession>
<dbReference type="PANTHER" id="PTHR22930">
    <property type="match status" value="1"/>
</dbReference>
<dbReference type="Pfam" id="PF13359">
    <property type="entry name" value="DDE_Tnp_4"/>
    <property type="match status" value="1"/>
</dbReference>
<comment type="caution">
    <text evidence="10">The sequence shown here is derived from an EMBL/GenBank/DDBJ whole genome shotgun (WGS) entry which is preliminary data.</text>
</comment>
<evidence type="ECO:0000256" key="2">
    <source>
        <dbReference type="ARBA" id="ARBA00004123"/>
    </source>
</evidence>
<dbReference type="InterPro" id="IPR027806">
    <property type="entry name" value="HARBI1_dom"/>
</dbReference>
<feature type="domain" description="DDE Tnp4" evidence="8">
    <location>
        <begin position="91"/>
        <end position="251"/>
    </location>
</feature>
<dbReference type="GO" id="GO:0004518">
    <property type="term" value="F:nuclease activity"/>
    <property type="evidence" value="ECO:0007669"/>
    <property type="project" value="UniProtKB-KW"/>
</dbReference>
<keyword evidence="6" id="KW-0378">Hydrolase</keyword>
<dbReference type="Pfam" id="PF26138">
    <property type="entry name" value="DUF8040"/>
    <property type="match status" value="1"/>
</dbReference>
<gene>
    <name evidence="10" type="ORF">LSAT_V11C600308160</name>
</gene>